<dbReference type="GO" id="GO:0005049">
    <property type="term" value="F:nuclear export signal receptor activity"/>
    <property type="evidence" value="ECO:0007669"/>
    <property type="project" value="InterPro"/>
</dbReference>
<comment type="caution">
    <text evidence="10">The sequence shown here is derived from an EMBL/GenBank/DDBJ whole genome shotgun (WGS) entry which is preliminary data.</text>
</comment>
<comment type="subcellular location">
    <subcellularLocation>
        <location evidence="2">Cytoplasm</location>
    </subcellularLocation>
    <subcellularLocation>
        <location evidence="1">Nucleus</location>
    </subcellularLocation>
</comment>
<dbReference type="GO" id="GO:0006611">
    <property type="term" value="P:protein export from nucleus"/>
    <property type="evidence" value="ECO:0007669"/>
    <property type="project" value="TreeGrafter"/>
</dbReference>
<protein>
    <recommendedName>
        <fullName evidence="9">Importin N-terminal domain-containing protein</fullName>
    </recommendedName>
</protein>
<dbReference type="PANTHER" id="PTHR12596">
    <property type="entry name" value="EXPORTIN 4,7-RELATED"/>
    <property type="match status" value="1"/>
</dbReference>
<dbReference type="EMBL" id="SWJQ01001175">
    <property type="protein sequence ID" value="TRZ09042.1"/>
    <property type="molecule type" value="Genomic_DNA"/>
</dbReference>
<dbReference type="Gene3D" id="1.25.10.10">
    <property type="entry name" value="Leucine-rich Repeat Variant"/>
    <property type="match status" value="1"/>
</dbReference>
<evidence type="ECO:0000256" key="5">
    <source>
        <dbReference type="ARBA" id="ARBA00022490"/>
    </source>
</evidence>
<evidence type="ECO:0000313" key="11">
    <source>
        <dbReference type="Proteomes" id="UP000796761"/>
    </source>
</evidence>
<reference evidence="10" key="1">
    <citation type="submission" date="2019-04" db="EMBL/GenBank/DDBJ databases">
        <title>Genome assembly of Zosterops borbonicus 15179.</title>
        <authorList>
            <person name="Leroy T."/>
            <person name="Anselmetti Y."/>
            <person name="Tilak M.-K."/>
            <person name="Nabholz B."/>
        </authorList>
    </citation>
    <scope>NUCLEOTIDE SEQUENCE</scope>
    <source>
        <strain evidence="10">HGM_15179</strain>
        <tissue evidence="10">Muscle</tissue>
    </source>
</reference>
<evidence type="ECO:0000256" key="2">
    <source>
        <dbReference type="ARBA" id="ARBA00004496"/>
    </source>
</evidence>
<evidence type="ECO:0000313" key="10">
    <source>
        <dbReference type="EMBL" id="TRZ09042.1"/>
    </source>
</evidence>
<sequence length="313" mass="35044">MEFHMPTIPKIVEFHTPKILEFHMQEIPQNRGVPHPQNRGVSHPQIPKNPGVPGLGKGTGVIPLIDVVHQQPQVPEQVPAAPGERQHPGVPVAKNSPKSGNSKCQKFPKIVEFHVPNISKILEFHMPEIPQNHGAPHPKHPQIPGVLRPKIPPDPGVPRPKNSSKSWSSISKKFPKIMEFQSSYSQLLAATCLTKLVSRTNNPLPLEQRIDIRNYVLNYLATRPKLATFVTQALIQLYARITKLGWFDCQKDEYVFRNVINDVTRFLQVPAGQVPSSEFPEFTKIQEFSGGVKEFGLFRSDAVSRGCRGEKAT</sequence>
<keyword evidence="7" id="KW-0539">Nucleus</keyword>
<comment type="similarity">
    <text evidence="3">Belongs to the exportin family.</text>
</comment>
<keyword evidence="4" id="KW-0813">Transport</keyword>
<dbReference type="InterPro" id="IPR044189">
    <property type="entry name" value="XPO4/7-like"/>
</dbReference>
<keyword evidence="11" id="KW-1185">Reference proteome</keyword>
<keyword evidence="5" id="KW-0963">Cytoplasm</keyword>
<name>A0A8K1FZS7_9PASS</name>
<dbReference type="InterPro" id="IPR001494">
    <property type="entry name" value="Importin-beta_N"/>
</dbReference>
<feature type="region of interest" description="Disordered" evidence="8">
    <location>
        <begin position="129"/>
        <end position="168"/>
    </location>
</feature>
<dbReference type="InterPro" id="IPR016024">
    <property type="entry name" value="ARM-type_fold"/>
</dbReference>
<evidence type="ECO:0000256" key="8">
    <source>
        <dbReference type="SAM" id="MobiDB-lite"/>
    </source>
</evidence>
<dbReference type="GO" id="GO:0005737">
    <property type="term" value="C:cytoplasm"/>
    <property type="evidence" value="ECO:0007669"/>
    <property type="project" value="UniProtKB-SubCell"/>
</dbReference>
<evidence type="ECO:0000256" key="6">
    <source>
        <dbReference type="ARBA" id="ARBA00022927"/>
    </source>
</evidence>
<gene>
    <name evidence="10" type="ORF">HGM15179_018068</name>
</gene>
<evidence type="ECO:0000256" key="7">
    <source>
        <dbReference type="ARBA" id="ARBA00023242"/>
    </source>
</evidence>
<dbReference type="GO" id="GO:0005643">
    <property type="term" value="C:nuclear pore"/>
    <property type="evidence" value="ECO:0007669"/>
    <property type="project" value="TreeGrafter"/>
</dbReference>
<organism evidence="10 11">
    <name type="scientific">Zosterops borbonicus</name>
    <dbReference type="NCBI Taxonomy" id="364589"/>
    <lineage>
        <taxon>Eukaryota</taxon>
        <taxon>Metazoa</taxon>
        <taxon>Chordata</taxon>
        <taxon>Craniata</taxon>
        <taxon>Vertebrata</taxon>
        <taxon>Euteleostomi</taxon>
        <taxon>Archelosauria</taxon>
        <taxon>Archosauria</taxon>
        <taxon>Dinosauria</taxon>
        <taxon>Saurischia</taxon>
        <taxon>Theropoda</taxon>
        <taxon>Coelurosauria</taxon>
        <taxon>Aves</taxon>
        <taxon>Neognathae</taxon>
        <taxon>Neoaves</taxon>
        <taxon>Telluraves</taxon>
        <taxon>Australaves</taxon>
        <taxon>Passeriformes</taxon>
        <taxon>Sylvioidea</taxon>
        <taxon>Zosteropidae</taxon>
        <taxon>Zosterops</taxon>
    </lineage>
</organism>
<feature type="region of interest" description="Disordered" evidence="8">
    <location>
        <begin position="76"/>
        <end position="104"/>
    </location>
</feature>
<evidence type="ECO:0000256" key="1">
    <source>
        <dbReference type="ARBA" id="ARBA00004123"/>
    </source>
</evidence>
<proteinExistence type="inferred from homology"/>
<keyword evidence="6" id="KW-0653">Protein transport</keyword>
<evidence type="ECO:0000256" key="4">
    <source>
        <dbReference type="ARBA" id="ARBA00022448"/>
    </source>
</evidence>
<accession>A0A8K1FZS7</accession>
<dbReference type="SUPFAM" id="SSF48371">
    <property type="entry name" value="ARM repeat"/>
    <property type="match status" value="1"/>
</dbReference>
<dbReference type="Proteomes" id="UP000796761">
    <property type="component" value="Unassembled WGS sequence"/>
</dbReference>
<feature type="domain" description="Importin N-terminal" evidence="9">
    <location>
        <begin position="181"/>
        <end position="221"/>
    </location>
</feature>
<evidence type="ECO:0000259" key="9">
    <source>
        <dbReference type="Pfam" id="PF03810"/>
    </source>
</evidence>
<dbReference type="InterPro" id="IPR011989">
    <property type="entry name" value="ARM-like"/>
</dbReference>
<dbReference type="AlphaFoldDB" id="A0A8K1FZS7"/>
<dbReference type="GO" id="GO:0031267">
    <property type="term" value="F:small GTPase binding"/>
    <property type="evidence" value="ECO:0007669"/>
    <property type="project" value="InterPro"/>
</dbReference>
<dbReference type="Pfam" id="PF03810">
    <property type="entry name" value="IBN_N"/>
    <property type="match status" value="1"/>
</dbReference>
<dbReference type="OrthoDB" id="244158at2759"/>
<evidence type="ECO:0000256" key="3">
    <source>
        <dbReference type="ARBA" id="ARBA00009466"/>
    </source>
</evidence>
<dbReference type="PANTHER" id="PTHR12596:SF11">
    <property type="entry name" value="EXPORTIN-7"/>
    <property type="match status" value="1"/>
</dbReference>